<dbReference type="AlphaFoldDB" id="A0A0L6CMJ1"/>
<comment type="caution">
    <text evidence="2">The sequence shown here is derived from an EMBL/GenBank/DDBJ whole genome shotgun (WGS) entry which is preliminary data.</text>
</comment>
<dbReference type="InterPro" id="IPR018891">
    <property type="entry name" value="AIPR_C"/>
</dbReference>
<gene>
    <name evidence="2" type="ORF">VV01_20255</name>
</gene>
<evidence type="ECO:0000313" key="2">
    <source>
        <dbReference type="EMBL" id="KNX38934.1"/>
    </source>
</evidence>
<dbReference type="PATRIC" id="fig|1631356.3.peg.4070"/>
<evidence type="ECO:0000259" key="1">
    <source>
        <dbReference type="Pfam" id="PF10592"/>
    </source>
</evidence>
<accession>A0A0L6CMJ1</accession>
<keyword evidence="3" id="KW-1185">Reference proteome</keyword>
<evidence type="ECO:0000313" key="3">
    <source>
        <dbReference type="Proteomes" id="UP000037397"/>
    </source>
</evidence>
<dbReference type="Proteomes" id="UP000037397">
    <property type="component" value="Unassembled WGS sequence"/>
</dbReference>
<reference evidence="3" key="1">
    <citation type="submission" date="2015-03" db="EMBL/GenBank/DDBJ databases">
        <title>Luteipulveratus halotolerans sp. nov., a novel actinobacterium (Dermacoccaceae) from Sarawak, Malaysia.</title>
        <authorList>
            <person name="Juboi H."/>
            <person name="Basik A."/>
            <person name="Shamsul S.S."/>
            <person name="Arnold P."/>
            <person name="Schmitt E.K."/>
            <person name="Sanglier J.-J."/>
            <person name="Yeo T."/>
        </authorList>
    </citation>
    <scope>NUCLEOTIDE SEQUENCE [LARGE SCALE GENOMIC DNA]</scope>
    <source>
        <strain evidence="3">C296001</strain>
    </source>
</reference>
<sequence length="583" mass="65393">MDPTQLPRYLRSLADFRAYLDDEFSSETSPSKGNRFVNAMLQLLPHLPQAQGFESFELSPTVSHDGGVDISSRQNADGSVLRVQSRYKLERVDDLDSILSKFEDYDQISIDEDAGVLPLTFEGNGRPAMPVYMVLTSSDVSNIAAIYESKGRSSLRFYKRLKSEGRLHLVGGQAILDTLRHRFVKSSRLPNSLTLTSPKGWLRVGDVYLGVVRGPDMVELFDQHGDGLFFENIREWLGLEEGRVNASITATVVDEPGRMLERNNGITIRGEAVRQTDNNTLVADRAAIINGCQTTMCIWHARPTDTELLVQIKVVQTPANEDAWTIARSSNYQNDVSQIDLELAKYLRPQLVSRAAASQGRGLESARDDSLPNLLAQLTETEVSFALTKYVFLGLFCAPPNQLFNDNYSKVRMDVLKALYASDADVEDRLFATIFDAVEAGRNANEEAKDAYKDEAYVSLYQRLLDSTKHKYSAYLILLAAAGALKFDLSQRESDPETEAARIDGFLSDLGSLLRERKNEFTEAYLIAFKVYAASTDRSQEGDEKTAQRLSVRLQESSFSNLFRQIRMELDALSHILERRAKE</sequence>
<protein>
    <recommendedName>
        <fullName evidence="1">Abortive phage infection protein C-terminal domain-containing protein</fullName>
    </recommendedName>
</protein>
<feature type="domain" description="Abortive phage infection protein C-terminal" evidence="1">
    <location>
        <begin position="229"/>
        <end position="351"/>
    </location>
</feature>
<dbReference type="Pfam" id="PF10592">
    <property type="entry name" value="AIPR"/>
    <property type="match status" value="1"/>
</dbReference>
<proteinExistence type="predicted"/>
<dbReference type="EMBL" id="LAIR01000002">
    <property type="protein sequence ID" value="KNX38934.1"/>
    <property type="molecule type" value="Genomic_DNA"/>
</dbReference>
<name>A0A0L6CMJ1_9MICO</name>
<organism evidence="2 3">
    <name type="scientific">Luteipulveratus halotolerans</name>
    <dbReference type="NCBI Taxonomy" id="1631356"/>
    <lineage>
        <taxon>Bacteria</taxon>
        <taxon>Bacillati</taxon>
        <taxon>Actinomycetota</taxon>
        <taxon>Actinomycetes</taxon>
        <taxon>Micrococcales</taxon>
        <taxon>Dermacoccaceae</taxon>
        <taxon>Luteipulveratus</taxon>
    </lineage>
</organism>